<sequence length="94" mass="10921">MLLVQRTRRRKHLFHPKVAKGNKQPLPSDPLFYSEKVHCIPDLNCGNSDDICCSGLTSHLGKRSTERRTETQQDELRSFLNESRGFALSWRRKP</sequence>
<protein>
    <submittedName>
        <fullName evidence="1">Uncharacterized protein</fullName>
    </submittedName>
</protein>
<organism evidence="1 2">
    <name type="scientific">Nephila pilipes</name>
    <name type="common">Giant wood spider</name>
    <name type="synonym">Nephila maculata</name>
    <dbReference type="NCBI Taxonomy" id="299642"/>
    <lineage>
        <taxon>Eukaryota</taxon>
        <taxon>Metazoa</taxon>
        <taxon>Ecdysozoa</taxon>
        <taxon>Arthropoda</taxon>
        <taxon>Chelicerata</taxon>
        <taxon>Arachnida</taxon>
        <taxon>Araneae</taxon>
        <taxon>Araneomorphae</taxon>
        <taxon>Entelegynae</taxon>
        <taxon>Araneoidea</taxon>
        <taxon>Nephilidae</taxon>
        <taxon>Nephila</taxon>
    </lineage>
</organism>
<evidence type="ECO:0000313" key="1">
    <source>
        <dbReference type="EMBL" id="GFS83624.1"/>
    </source>
</evidence>
<name>A0A8X6MXX8_NEPPI</name>
<dbReference type="Proteomes" id="UP000887013">
    <property type="component" value="Unassembled WGS sequence"/>
</dbReference>
<reference evidence="1" key="1">
    <citation type="submission" date="2020-08" db="EMBL/GenBank/DDBJ databases">
        <title>Multicomponent nature underlies the extraordinary mechanical properties of spider dragline silk.</title>
        <authorList>
            <person name="Kono N."/>
            <person name="Nakamura H."/>
            <person name="Mori M."/>
            <person name="Yoshida Y."/>
            <person name="Ohtoshi R."/>
            <person name="Malay A.D."/>
            <person name="Moran D.A.P."/>
            <person name="Tomita M."/>
            <person name="Numata K."/>
            <person name="Arakawa K."/>
        </authorList>
    </citation>
    <scope>NUCLEOTIDE SEQUENCE</scope>
</reference>
<comment type="caution">
    <text evidence="1">The sequence shown here is derived from an EMBL/GenBank/DDBJ whole genome shotgun (WGS) entry which is preliminary data.</text>
</comment>
<gene>
    <name evidence="1" type="ORF">NPIL_62221</name>
</gene>
<dbReference type="EMBL" id="BMAW01098218">
    <property type="protein sequence ID" value="GFS83624.1"/>
    <property type="molecule type" value="Genomic_DNA"/>
</dbReference>
<proteinExistence type="predicted"/>
<dbReference type="AlphaFoldDB" id="A0A8X6MXX8"/>
<keyword evidence="2" id="KW-1185">Reference proteome</keyword>
<accession>A0A8X6MXX8</accession>
<evidence type="ECO:0000313" key="2">
    <source>
        <dbReference type="Proteomes" id="UP000887013"/>
    </source>
</evidence>